<dbReference type="CDD" id="cd18038">
    <property type="entry name" value="DEXXQc_Helz-like"/>
    <property type="match status" value="1"/>
</dbReference>
<dbReference type="InterPro" id="IPR041677">
    <property type="entry name" value="DNA2/NAM7_AAA_11"/>
</dbReference>
<keyword evidence="1" id="KW-0943">RNA-mediated gene silencing</keyword>
<feature type="compositionally biased region" description="Basic and acidic residues" evidence="2">
    <location>
        <begin position="136"/>
        <end position="149"/>
    </location>
</feature>
<feature type="domain" description="AAA+ ATPase" evidence="3">
    <location>
        <begin position="593"/>
        <end position="765"/>
    </location>
</feature>
<feature type="compositionally biased region" description="Polar residues" evidence="2">
    <location>
        <begin position="1112"/>
        <end position="1145"/>
    </location>
</feature>
<keyword evidence="5" id="KW-1185">Reference proteome</keyword>
<feature type="compositionally biased region" description="Basic residues" evidence="2">
    <location>
        <begin position="109"/>
        <end position="119"/>
    </location>
</feature>
<feature type="compositionally biased region" description="Basic and acidic residues" evidence="2">
    <location>
        <begin position="1078"/>
        <end position="1095"/>
    </location>
</feature>
<evidence type="ECO:0000256" key="1">
    <source>
        <dbReference type="ARBA" id="ARBA00023158"/>
    </source>
</evidence>
<accession>A0ABM1YUX3</accession>
<feature type="compositionally biased region" description="Polar residues" evidence="2">
    <location>
        <begin position="1173"/>
        <end position="1183"/>
    </location>
</feature>
<dbReference type="Pfam" id="PF13086">
    <property type="entry name" value="AAA_11"/>
    <property type="match status" value="2"/>
</dbReference>
<evidence type="ECO:0000313" key="4">
    <source>
        <dbReference type="EnsemblMetazoa" id="AALFPA23_012347.P17693"/>
    </source>
</evidence>
<dbReference type="Pfam" id="PF13087">
    <property type="entry name" value="AAA_12"/>
    <property type="match status" value="1"/>
</dbReference>
<dbReference type="PANTHER" id="PTHR10887:SF419">
    <property type="entry name" value="RNA HELICASE MOV10L1"/>
    <property type="match status" value="1"/>
</dbReference>
<dbReference type="EnsemblMetazoa" id="AALFPA23_012347.R17693">
    <property type="protein sequence ID" value="AALFPA23_012347.P17693"/>
    <property type="gene ID" value="AALFPA23_012347"/>
</dbReference>
<dbReference type="GeneID" id="109403351"/>
<dbReference type="InterPro" id="IPR041679">
    <property type="entry name" value="DNA2/NAM7-like_C"/>
</dbReference>
<dbReference type="CDD" id="cd18808">
    <property type="entry name" value="SF1_C_Upf1"/>
    <property type="match status" value="1"/>
</dbReference>
<name>A0ABM1YUX3_AEDAL</name>
<dbReference type="InterPro" id="IPR045055">
    <property type="entry name" value="DNA2/NAM7-like"/>
</dbReference>
<sequence>MGFPQFWIGIRKLDVKIVEKILNIVIAYIVRTVKLVKDAYPVFTGKMINLVKSLISFARQIDPRSLHVALVNVEPPRETQGPEVVASKQTHERDVSRILPEIQHDKVILSKRAKKKNKQQKAEGNQNEPPEQVETVETKSETVRPEKNRSKNRKGPAKKPKDQPRKEFEKVEVVLDVKRVTTLVRFSSEQHESEIRNPCPLCCTSFKESALERHLGHVHGTRCSLVPLLCSDIRNHVISREIFQLKLEQKSNRNGSTFVFKITNCAAVTLLLKSIYTSDGNGSLSSIFAGPGVLRMKPGFYYEDEIEVQVSDDCVQSLLVTVNPIEDVRLPYDVVEQYHIKKVSAKRTRINGTRLNLPRLPIYDIPTAVRKLNEHNFKLQSAFYGPSEYEVLCRLEEAKNRSSLTVGNYSKQVNLLNRVGAEHERHEFESYTIDRPKLELKKKFKKHKDGTTYEQALYALSIDQFKNPPSLINEDVRVVLSITINQVIEVVQGIVEYVETNAILILLEQSIPVANVVNIRFLFNSVTFQLEQQALERLAECRAEVILFPTGTDPVQHGAEMEELTSFQWINIGIASNEEQMVAVRNIVNRTSFPAPYVLFGPPGTGKSSTLVEAIGQIYLHRPQANMLVVAPSNFAANEITSRILNVIPEKHVFRYFSMRCRRNVDNIDEQILQVSNMADKEFELPFYEDIYLARIVVATLATSGRLVQAKIKEKHFSYVIVDECGSAKEITSLVAIGGLATCHDEIHASIVLAGDPKQLGPVIRNDYLKETNQSVSLLERIMTLNLYEMNHNTKGYNNRYITQLRDNFRSHQNLLNFPNNAFYAGQLRAKASPELTHWALKWPRLPNPNCPLIFHSIVGKTQRDNSSFSLFNREEAELVLDYLGDILSNDINGRQVGQCDIGVISPYAAQVLHLRMLCKDRGWQEIEIGSAEQYQGREKAVIILSTVRSRCSNVGFLSDARRLNVTITRARALLVVVGNHNTLQLDDNWKAFIRYCQGSKAFIDGGTTILTKKNEELKKREQRTKPNPAEKMGGSSSQKAKIRNAQMKGSSAQRKPYVPTSNSNSNNKSTKSNSALENHKQSGKVDLEKCDKNSKKLKSIPRPEDTKKATKTSGGKQVVNVNTKKQQGSTHAQTNNKPTKQTLPTAKGKTIYNRRKSKQTKREKSTNKAKQDVQTTDGNQQVDEAVRKCNIPQNRSEEFKDGGSSGQRNATRETLNHRTKTRKLKRGNMDVNSGRQLETIVVEENMALRPHLSIDMISIEKRHR</sequence>
<dbReference type="InterPro" id="IPR047187">
    <property type="entry name" value="SF1_C_Upf1"/>
</dbReference>
<dbReference type="SMART" id="SM00382">
    <property type="entry name" value="AAA"/>
    <property type="match status" value="1"/>
</dbReference>
<evidence type="ECO:0000256" key="2">
    <source>
        <dbReference type="SAM" id="MobiDB-lite"/>
    </source>
</evidence>
<dbReference type="InterPro" id="IPR026122">
    <property type="entry name" value="MOV-10/SDE3_DEXXQ/H-box"/>
</dbReference>
<dbReference type="InterPro" id="IPR003593">
    <property type="entry name" value="AAA+_ATPase"/>
</dbReference>
<reference evidence="5" key="1">
    <citation type="journal article" date="2015" name="Proc. Natl. Acad. Sci. U.S.A.">
        <title>Genome sequence of the Asian Tiger mosquito, Aedes albopictus, reveals insights into its biology, genetics, and evolution.</title>
        <authorList>
            <person name="Chen X.G."/>
            <person name="Jiang X."/>
            <person name="Gu J."/>
            <person name="Xu M."/>
            <person name="Wu Y."/>
            <person name="Deng Y."/>
            <person name="Zhang C."/>
            <person name="Bonizzoni M."/>
            <person name="Dermauw W."/>
            <person name="Vontas J."/>
            <person name="Armbruster P."/>
            <person name="Huang X."/>
            <person name="Yang Y."/>
            <person name="Zhang H."/>
            <person name="He W."/>
            <person name="Peng H."/>
            <person name="Liu Y."/>
            <person name="Wu K."/>
            <person name="Chen J."/>
            <person name="Lirakis M."/>
            <person name="Topalis P."/>
            <person name="Van Leeuwen T."/>
            <person name="Hall A.B."/>
            <person name="Jiang X."/>
            <person name="Thorpe C."/>
            <person name="Mueller R.L."/>
            <person name="Sun C."/>
            <person name="Waterhouse R.M."/>
            <person name="Yan G."/>
            <person name="Tu Z.J."/>
            <person name="Fang X."/>
            <person name="James A.A."/>
        </authorList>
    </citation>
    <scope>NUCLEOTIDE SEQUENCE [LARGE SCALE GENOMIC DNA]</scope>
    <source>
        <strain evidence="5">Foshan</strain>
    </source>
</reference>
<feature type="compositionally biased region" description="Basic and acidic residues" evidence="2">
    <location>
        <begin position="1161"/>
        <end position="1172"/>
    </location>
</feature>
<feature type="compositionally biased region" description="Low complexity" evidence="2">
    <location>
        <begin position="1061"/>
        <end position="1075"/>
    </location>
</feature>
<protein>
    <recommendedName>
        <fullName evidence="3">AAA+ ATPase domain-containing protein</fullName>
    </recommendedName>
</protein>
<dbReference type="Gene3D" id="3.40.50.300">
    <property type="entry name" value="P-loop containing nucleotide triphosphate hydrolases"/>
    <property type="match status" value="2"/>
</dbReference>
<feature type="region of interest" description="Disordered" evidence="2">
    <location>
        <begin position="77"/>
        <end position="96"/>
    </location>
</feature>
<dbReference type="SUPFAM" id="SSF52540">
    <property type="entry name" value="P-loop containing nucleoside triphosphate hydrolases"/>
    <property type="match status" value="1"/>
</dbReference>
<dbReference type="InterPro" id="IPR027417">
    <property type="entry name" value="P-loop_NTPase"/>
</dbReference>
<dbReference type="Proteomes" id="UP000069940">
    <property type="component" value="Unassembled WGS sequence"/>
</dbReference>
<reference evidence="4" key="2">
    <citation type="submission" date="2025-05" db="UniProtKB">
        <authorList>
            <consortium name="EnsemblMetazoa"/>
        </authorList>
    </citation>
    <scope>IDENTIFICATION</scope>
    <source>
        <strain evidence="4">Foshan</strain>
    </source>
</reference>
<evidence type="ECO:0000259" key="3">
    <source>
        <dbReference type="SMART" id="SM00382"/>
    </source>
</evidence>
<dbReference type="RefSeq" id="XP_062712335.1">
    <property type="nucleotide sequence ID" value="XM_062856351.1"/>
</dbReference>
<proteinExistence type="predicted"/>
<dbReference type="PANTHER" id="PTHR10887">
    <property type="entry name" value="DNA2/NAM7 HELICASE FAMILY"/>
    <property type="match status" value="1"/>
</dbReference>
<evidence type="ECO:0000313" key="5">
    <source>
        <dbReference type="Proteomes" id="UP000069940"/>
    </source>
</evidence>
<feature type="region of interest" description="Disordered" evidence="2">
    <location>
        <begin position="109"/>
        <end position="166"/>
    </location>
</feature>
<organism evidence="4 5">
    <name type="scientific">Aedes albopictus</name>
    <name type="common">Asian tiger mosquito</name>
    <name type="synonym">Stegomyia albopicta</name>
    <dbReference type="NCBI Taxonomy" id="7160"/>
    <lineage>
        <taxon>Eukaryota</taxon>
        <taxon>Metazoa</taxon>
        <taxon>Ecdysozoa</taxon>
        <taxon>Arthropoda</taxon>
        <taxon>Hexapoda</taxon>
        <taxon>Insecta</taxon>
        <taxon>Pterygota</taxon>
        <taxon>Neoptera</taxon>
        <taxon>Endopterygota</taxon>
        <taxon>Diptera</taxon>
        <taxon>Nematocera</taxon>
        <taxon>Culicoidea</taxon>
        <taxon>Culicidae</taxon>
        <taxon>Culicinae</taxon>
        <taxon>Aedini</taxon>
        <taxon>Aedes</taxon>
        <taxon>Stegomyia</taxon>
    </lineage>
</organism>
<feature type="region of interest" description="Disordered" evidence="2">
    <location>
        <begin position="1014"/>
        <end position="1215"/>
    </location>
</feature>